<dbReference type="InterPro" id="IPR058637">
    <property type="entry name" value="YknX-like_C"/>
</dbReference>
<dbReference type="SUPFAM" id="SSF111369">
    <property type="entry name" value="HlyD-like secretion proteins"/>
    <property type="match status" value="1"/>
</dbReference>
<dbReference type="EMBL" id="MGFQ01000037">
    <property type="protein sequence ID" value="OGM08726.1"/>
    <property type="molecule type" value="Genomic_DNA"/>
</dbReference>
<keyword evidence="4" id="KW-0472">Membrane</keyword>
<evidence type="ECO:0000259" key="5">
    <source>
        <dbReference type="Pfam" id="PF25989"/>
    </source>
</evidence>
<dbReference type="GO" id="GO:0016020">
    <property type="term" value="C:membrane"/>
    <property type="evidence" value="ECO:0007669"/>
    <property type="project" value="InterPro"/>
</dbReference>
<feature type="transmembrane region" description="Helical" evidence="4">
    <location>
        <begin position="33"/>
        <end position="50"/>
    </location>
</feature>
<dbReference type="GO" id="GO:0030313">
    <property type="term" value="C:cell envelope"/>
    <property type="evidence" value="ECO:0007669"/>
    <property type="project" value="UniProtKB-SubCell"/>
</dbReference>
<comment type="similarity">
    <text evidence="2">Belongs to the membrane fusion protein (MFP) (TC 8.A.1) family.</text>
</comment>
<dbReference type="Proteomes" id="UP000176939">
    <property type="component" value="Unassembled WGS sequence"/>
</dbReference>
<organism evidence="7 8">
    <name type="scientific">Candidatus Woesebacteria bacterium RBG_13_36_22</name>
    <dbReference type="NCBI Taxonomy" id="1802478"/>
    <lineage>
        <taxon>Bacteria</taxon>
        <taxon>Candidatus Woeseibacteriota</taxon>
    </lineage>
</organism>
<accession>A0A1F7X0X8</accession>
<keyword evidence="4" id="KW-1133">Transmembrane helix</keyword>
<gene>
    <name evidence="7" type="ORF">A2Z67_00500</name>
</gene>
<evidence type="ECO:0000256" key="4">
    <source>
        <dbReference type="SAM" id="Phobius"/>
    </source>
</evidence>
<evidence type="ECO:0000259" key="6">
    <source>
        <dbReference type="Pfam" id="PF25990"/>
    </source>
</evidence>
<dbReference type="PANTHER" id="PTHR32347:SF14">
    <property type="entry name" value="EFFLUX SYSTEM COMPONENT YKNX-RELATED"/>
    <property type="match status" value="1"/>
</dbReference>
<dbReference type="Gene3D" id="2.40.420.20">
    <property type="match status" value="1"/>
</dbReference>
<dbReference type="GO" id="GO:0022857">
    <property type="term" value="F:transmembrane transporter activity"/>
    <property type="evidence" value="ECO:0007669"/>
    <property type="project" value="InterPro"/>
</dbReference>
<sequence>MKRKTINKFLKNFPDKFKNVYGFIRKNLTKKRAIFLGIFILVVVIVRILSAQKPLSVSVSAAKYGNLTEGISASGNINADQKATLTFPTAGKVAWVGVSEGQKVNKWQGIASLDKTLLDVAYQQSLSNLRATQATVERVHDAVKGEDVAEPFTTKETRTAAEVANDNAYDAYRAAKYNIENATIVAPFTGVVVKADPAFAGVNVNPGTSSYVLVNPDSLYFEAQVNEIDVAKIKVDQKVTIILDAYPDTKLESQVKQISLVSFVTSTGGTAYTVKISLNQKEGFDLRLGMNGDAEFLLNTIDNVLLVPSTAIIEENGKSFVFVVKDGRANKREVSVGASSIDFTQILSGLTEGETIVTLPPANIKDKDKIKTS</sequence>
<dbReference type="Pfam" id="PF25990">
    <property type="entry name" value="Beta-barrel_YknX"/>
    <property type="match status" value="1"/>
</dbReference>
<protein>
    <submittedName>
        <fullName evidence="7">Uncharacterized protein</fullName>
    </submittedName>
</protein>
<proteinExistence type="inferred from homology"/>
<dbReference type="Gene3D" id="2.40.50.100">
    <property type="match status" value="1"/>
</dbReference>
<feature type="domain" description="YknX-like beta-barrel" evidence="6">
    <location>
        <begin position="222"/>
        <end position="291"/>
    </location>
</feature>
<evidence type="ECO:0000256" key="2">
    <source>
        <dbReference type="ARBA" id="ARBA00009477"/>
    </source>
</evidence>
<dbReference type="InterPro" id="IPR006143">
    <property type="entry name" value="RND_pump_MFP"/>
</dbReference>
<evidence type="ECO:0000313" key="7">
    <source>
        <dbReference type="EMBL" id="OGM08726.1"/>
    </source>
</evidence>
<dbReference type="PANTHER" id="PTHR32347">
    <property type="entry name" value="EFFLUX SYSTEM COMPONENT YKNX-RELATED"/>
    <property type="match status" value="1"/>
</dbReference>
<evidence type="ECO:0000256" key="1">
    <source>
        <dbReference type="ARBA" id="ARBA00004196"/>
    </source>
</evidence>
<evidence type="ECO:0000313" key="8">
    <source>
        <dbReference type="Proteomes" id="UP000176939"/>
    </source>
</evidence>
<name>A0A1F7X0X8_9BACT</name>
<reference evidence="7 8" key="1">
    <citation type="journal article" date="2016" name="Nat. Commun.">
        <title>Thousands of microbial genomes shed light on interconnected biogeochemical processes in an aquifer system.</title>
        <authorList>
            <person name="Anantharaman K."/>
            <person name="Brown C.T."/>
            <person name="Hug L.A."/>
            <person name="Sharon I."/>
            <person name="Castelle C.J."/>
            <person name="Probst A.J."/>
            <person name="Thomas B.C."/>
            <person name="Singh A."/>
            <person name="Wilkins M.J."/>
            <person name="Karaoz U."/>
            <person name="Brodie E.L."/>
            <person name="Williams K.H."/>
            <person name="Hubbard S.S."/>
            <person name="Banfield J.F."/>
        </authorList>
    </citation>
    <scope>NUCLEOTIDE SEQUENCE [LARGE SCALE GENOMIC DNA]</scope>
</reference>
<keyword evidence="4" id="KW-0812">Transmembrane</keyword>
<evidence type="ECO:0000256" key="3">
    <source>
        <dbReference type="ARBA" id="ARBA00023054"/>
    </source>
</evidence>
<dbReference type="Pfam" id="PF25989">
    <property type="entry name" value="YknX_C"/>
    <property type="match status" value="1"/>
</dbReference>
<comment type="subcellular location">
    <subcellularLocation>
        <location evidence="1">Cell envelope</location>
    </subcellularLocation>
</comment>
<feature type="domain" description="YknX-like C-terminal permuted SH3-like" evidence="5">
    <location>
        <begin position="305"/>
        <end position="371"/>
    </location>
</feature>
<dbReference type="AlphaFoldDB" id="A0A1F7X0X8"/>
<dbReference type="InterPro" id="IPR058636">
    <property type="entry name" value="Beta-barrel_YknX"/>
</dbReference>
<dbReference type="NCBIfam" id="TIGR01730">
    <property type="entry name" value="RND_mfp"/>
    <property type="match status" value="1"/>
</dbReference>
<comment type="caution">
    <text evidence="7">The sequence shown here is derived from an EMBL/GenBank/DDBJ whole genome shotgun (WGS) entry which is preliminary data.</text>
</comment>
<dbReference type="Gene3D" id="2.40.30.170">
    <property type="match status" value="1"/>
</dbReference>
<dbReference type="InterPro" id="IPR050465">
    <property type="entry name" value="UPF0194_transport"/>
</dbReference>
<keyword evidence="3" id="KW-0175">Coiled coil</keyword>